<organism evidence="1 2">
    <name type="scientific">Acaulospora colombiana</name>
    <dbReference type="NCBI Taxonomy" id="27376"/>
    <lineage>
        <taxon>Eukaryota</taxon>
        <taxon>Fungi</taxon>
        <taxon>Fungi incertae sedis</taxon>
        <taxon>Mucoromycota</taxon>
        <taxon>Glomeromycotina</taxon>
        <taxon>Glomeromycetes</taxon>
        <taxon>Diversisporales</taxon>
        <taxon>Acaulosporaceae</taxon>
        <taxon>Acaulospora</taxon>
    </lineage>
</organism>
<name>A0ACA9LVE2_9GLOM</name>
<dbReference type="EMBL" id="CAJVPT010008597">
    <property type="protein sequence ID" value="CAG8553445.1"/>
    <property type="molecule type" value="Genomic_DNA"/>
</dbReference>
<evidence type="ECO:0000313" key="2">
    <source>
        <dbReference type="Proteomes" id="UP000789525"/>
    </source>
</evidence>
<keyword evidence="2" id="KW-1185">Reference proteome</keyword>
<accession>A0ACA9LVE2</accession>
<gene>
    <name evidence="1" type="ORF">ACOLOM_LOCUS4945</name>
</gene>
<protein>
    <submittedName>
        <fullName evidence="1">16465_t:CDS:1</fullName>
    </submittedName>
</protein>
<dbReference type="Proteomes" id="UP000789525">
    <property type="component" value="Unassembled WGS sequence"/>
</dbReference>
<sequence length="1245" mass="138578">MTSPHETQPQRSQSFEGHRFSGQDGGVGIEVNLQQLINERNLLRSQNDQLWKIIERQKTVITNLQKDNQKLTYERDRLVVKLKDSDISLNRQEDGFTFVPSPLARQAPQEIGNSNHQSKPSLPQKIFRTQEQKRAPFTPEMERRDSEASQPETSGSLPGLYGDSDPQYLPPVVVSEPSPVKSNGMFQDMKQQSEFSISQRDEMNQNDSLTDKNHARLPQDLEQNFQTSKQYQGSQPLLQNPPSPSISIKSSESGSLSSGGVSQHKRHSTIQTIDTDLDSPKFQRSPEPLSLPNSPRNMPPRSPGLPSSPRAFLYGAADSTKLQRRSSEEQLLKSSRVQSLENGQTLEKPDPVRSQSYPQNDETSSKVVPGGDSESGSNDSQRDSLTHNHSDPNLGNAFLESDNIPKDKSLRTSKSFSHISQSPRNRVSVIPPVDQNPAIGNNTLFIPGNQGKRHSVLMQQHQSQEDIPPVESVIQHTGNKESLPDANIMTGPSNGRPSQPQISQQSSQLQISQQSSQPQISQQSSQPQNSGSTSQQSQSSSRSENPMAISSESISGIAVKVVGSNKKINDKGKEVLSFIISVGQARVVDGTIVGMEKELWRVEKYYSDFLALDAKRIANKMKKLPDKNLFYNNAPSKVDQRKIALEQYIQHVISLPMKDSKDLCEFLSANVIEQDEKDYQQSGFKEGYLTKKGKNFGGWKSRYFVLDSPIFKYYESVKSDAERDEWVEALLQYVGVTEDEVQEKSKQKKDKRRLLKETIVTPEQVLKENGRHDRKKGNNDSISSTNSSMLSLNTLNVGTLNVREDDRVMVRSGTPEPRESSLVSSVVGNPSSQSSWDVQSHDLILEKKDRKNSRKTFFGNMFGSSHKDDKKKYQDPRPDPSRVVFGVPLEQAISVVRIKEGYELPAVVYRCIEYLDAKNASEEEGIYRLSGATATIKLLKERFNTEGDVDLLSEGGYDVHAVAGLLKLYLRELPTSVLTRELHMEFLNVIDLLDRRDRINELGRLVSTLPLCNYTLLRTLASHLIQIVQKSDINKMTVRNIGIVFAPSLGIPAGVFSLLMAEFDYIFFTDSDGSAAPRTIEDTPKDEPSTVAAKIIVLSDAENSHKLKNNSNNDGDFVALSPTSAFRRRDIRDDLNGRSNRNSVHYMDGAPEIVVGLERKLTGKSTFSRNDSSDDEVDDLALQAEEDDVESISSASFDDRATSTPPVSVPTSPRNVPATLPRSNYPSSLPQTGLSDDTAASELGS</sequence>
<comment type="caution">
    <text evidence="1">The sequence shown here is derived from an EMBL/GenBank/DDBJ whole genome shotgun (WGS) entry which is preliminary data.</text>
</comment>
<evidence type="ECO:0000313" key="1">
    <source>
        <dbReference type="EMBL" id="CAG8553445.1"/>
    </source>
</evidence>
<proteinExistence type="predicted"/>
<reference evidence="1" key="1">
    <citation type="submission" date="2021-06" db="EMBL/GenBank/DDBJ databases">
        <authorList>
            <person name="Kallberg Y."/>
            <person name="Tangrot J."/>
            <person name="Rosling A."/>
        </authorList>
    </citation>
    <scope>NUCLEOTIDE SEQUENCE</scope>
    <source>
        <strain evidence="1">CL356</strain>
    </source>
</reference>